<keyword evidence="4" id="KW-1185">Reference proteome</keyword>
<sequence length="435" mass="48946">MTAEPVDPLTLLPSETILQILEFAPSAALVALTRVSKAWHEFINATHQHAIYSSDFRNPHPPGALESSFLANHSSFSRYFEDARNWAKAKSKTAQSTIQVGNDPVWRFTADFKRRFLLSTSHNDGFNVTDMETGVIIWRLLCDEVRPYAHLKYQDGTAVWDREDDSRGQGFVYGMTKNPPLLSTQIDISKGATGHLDQDQDIVMYSMGECGYHVYGKQSGTFLGNANITRCTNYWHIKNNAHAPDDIDHESQDSFSNDFPVTSTRKNGRRRQSRPNLARLPGRPTCPESLSRMTNGVLAWFLATSLWASRKAVECWFVLVGNSLLRDRGDLVSEVSILIECEFNVAGFDLGGRLSVKANRIMFEVDGRIYIVALDYKGRPSGSSYSISTASTDLEHAGVPVSFMALYDCIMSTYTLRHEALRIMSLWVWDSYQRG</sequence>
<dbReference type="Proteomes" id="UP000193689">
    <property type="component" value="Unassembled WGS sequence"/>
</dbReference>
<dbReference type="OrthoDB" id="550575at2759"/>
<reference evidence="3 4" key="1">
    <citation type="submission" date="2016-07" db="EMBL/GenBank/DDBJ databases">
        <title>Pervasive Adenine N6-methylation of Active Genes in Fungi.</title>
        <authorList>
            <consortium name="DOE Joint Genome Institute"/>
            <person name="Mondo S.J."/>
            <person name="Dannebaum R.O."/>
            <person name="Kuo R.C."/>
            <person name="Labutti K."/>
            <person name="Haridas S."/>
            <person name="Kuo A."/>
            <person name="Salamov A."/>
            <person name="Ahrendt S.R."/>
            <person name="Lipzen A."/>
            <person name="Sullivan W."/>
            <person name="Andreopoulos W.B."/>
            <person name="Clum A."/>
            <person name="Lindquist E."/>
            <person name="Daum C."/>
            <person name="Ramamoorthy G.K."/>
            <person name="Gryganskyi A."/>
            <person name="Culley D."/>
            <person name="Magnuson J.K."/>
            <person name="James T.Y."/>
            <person name="O'Malley M.A."/>
            <person name="Stajich J.E."/>
            <person name="Spatafora J.W."/>
            <person name="Visel A."/>
            <person name="Grigoriev I.V."/>
        </authorList>
    </citation>
    <scope>NUCLEOTIDE SEQUENCE [LARGE SCALE GENOMIC DNA]</scope>
    <source>
        <strain evidence="3 4">CBS 129021</strain>
    </source>
</reference>
<dbReference type="InParanoid" id="A0A1Y2DAL9"/>
<dbReference type="InterPro" id="IPR001810">
    <property type="entry name" value="F-box_dom"/>
</dbReference>
<organism evidence="3 4">
    <name type="scientific">Pseudomassariella vexata</name>
    <dbReference type="NCBI Taxonomy" id="1141098"/>
    <lineage>
        <taxon>Eukaryota</taxon>
        <taxon>Fungi</taxon>
        <taxon>Dikarya</taxon>
        <taxon>Ascomycota</taxon>
        <taxon>Pezizomycotina</taxon>
        <taxon>Sordariomycetes</taxon>
        <taxon>Xylariomycetidae</taxon>
        <taxon>Amphisphaeriales</taxon>
        <taxon>Pseudomassariaceae</taxon>
        <taxon>Pseudomassariella</taxon>
    </lineage>
</organism>
<evidence type="ECO:0000313" key="3">
    <source>
        <dbReference type="EMBL" id="ORY56308.1"/>
    </source>
</evidence>
<name>A0A1Y2DAL9_9PEZI</name>
<evidence type="ECO:0000256" key="1">
    <source>
        <dbReference type="SAM" id="MobiDB-lite"/>
    </source>
</evidence>
<feature type="compositionally biased region" description="Polar residues" evidence="1">
    <location>
        <begin position="253"/>
        <end position="265"/>
    </location>
</feature>
<dbReference type="Gene3D" id="1.20.1280.50">
    <property type="match status" value="1"/>
</dbReference>
<comment type="caution">
    <text evidence="3">The sequence shown here is derived from an EMBL/GenBank/DDBJ whole genome shotgun (WGS) entry which is preliminary data.</text>
</comment>
<dbReference type="SUPFAM" id="SSF81383">
    <property type="entry name" value="F-box domain"/>
    <property type="match status" value="1"/>
</dbReference>
<feature type="domain" description="F-box" evidence="2">
    <location>
        <begin position="6"/>
        <end position="55"/>
    </location>
</feature>
<dbReference type="EMBL" id="MCFJ01000023">
    <property type="protein sequence ID" value="ORY56308.1"/>
    <property type="molecule type" value="Genomic_DNA"/>
</dbReference>
<dbReference type="CDD" id="cd09917">
    <property type="entry name" value="F-box_SF"/>
    <property type="match status" value="1"/>
</dbReference>
<dbReference type="AlphaFoldDB" id="A0A1Y2DAL9"/>
<dbReference type="GeneID" id="63779330"/>
<accession>A0A1Y2DAL9</accession>
<dbReference type="PROSITE" id="PS50181">
    <property type="entry name" value="FBOX"/>
    <property type="match status" value="1"/>
</dbReference>
<protein>
    <recommendedName>
        <fullName evidence="2">F-box domain-containing protein</fullName>
    </recommendedName>
</protein>
<feature type="region of interest" description="Disordered" evidence="1">
    <location>
        <begin position="246"/>
        <end position="285"/>
    </location>
</feature>
<dbReference type="STRING" id="1141098.A0A1Y2DAL9"/>
<evidence type="ECO:0000259" key="2">
    <source>
        <dbReference type="PROSITE" id="PS50181"/>
    </source>
</evidence>
<evidence type="ECO:0000313" key="4">
    <source>
        <dbReference type="Proteomes" id="UP000193689"/>
    </source>
</evidence>
<gene>
    <name evidence="3" type="ORF">BCR38DRAFT_478749</name>
</gene>
<dbReference type="RefSeq" id="XP_040710025.1">
    <property type="nucleotide sequence ID" value="XM_040863118.1"/>
</dbReference>
<dbReference type="InterPro" id="IPR036047">
    <property type="entry name" value="F-box-like_dom_sf"/>
</dbReference>
<dbReference type="Pfam" id="PF12937">
    <property type="entry name" value="F-box-like"/>
    <property type="match status" value="1"/>
</dbReference>
<proteinExistence type="predicted"/>